<protein>
    <submittedName>
        <fullName evidence="4">PucR family transcriptional regulator</fullName>
    </submittedName>
</protein>
<dbReference type="InterPro" id="IPR041522">
    <property type="entry name" value="CdaR_GGDEF"/>
</dbReference>
<comment type="caution">
    <text evidence="4">The sequence shown here is derived from an EMBL/GenBank/DDBJ whole genome shotgun (WGS) entry which is preliminary data.</text>
</comment>
<evidence type="ECO:0000259" key="2">
    <source>
        <dbReference type="Pfam" id="PF13556"/>
    </source>
</evidence>
<dbReference type="Pfam" id="PF17853">
    <property type="entry name" value="GGDEF_2"/>
    <property type="match status" value="1"/>
</dbReference>
<dbReference type="InterPro" id="IPR025736">
    <property type="entry name" value="PucR_C-HTH_dom"/>
</dbReference>
<evidence type="ECO:0000313" key="4">
    <source>
        <dbReference type="EMBL" id="MFB9909417.1"/>
    </source>
</evidence>
<dbReference type="InterPro" id="IPR051448">
    <property type="entry name" value="CdaR-like_regulators"/>
</dbReference>
<evidence type="ECO:0000256" key="1">
    <source>
        <dbReference type="ARBA" id="ARBA00006754"/>
    </source>
</evidence>
<dbReference type="Pfam" id="PF13556">
    <property type="entry name" value="HTH_30"/>
    <property type="match status" value="1"/>
</dbReference>
<feature type="domain" description="PucR C-terminal helix-turn-helix" evidence="2">
    <location>
        <begin position="318"/>
        <end position="375"/>
    </location>
</feature>
<name>A0ABV6A8E3_9PSEU</name>
<feature type="domain" description="CdaR GGDEF-like" evidence="3">
    <location>
        <begin position="173"/>
        <end position="256"/>
    </location>
</feature>
<organism evidence="4 5">
    <name type="scientific">Allokutzneria oryzae</name>
    <dbReference type="NCBI Taxonomy" id="1378989"/>
    <lineage>
        <taxon>Bacteria</taxon>
        <taxon>Bacillati</taxon>
        <taxon>Actinomycetota</taxon>
        <taxon>Actinomycetes</taxon>
        <taxon>Pseudonocardiales</taxon>
        <taxon>Pseudonocardiaceae</taxon>
        <taxon>Allokutzneria</taxon>
    </lineage>
</organism>
<dbReference type="EMBL" id="JBHLZU010000034">
    <property type="protein sequence ID" value="MFB9909417.1"/>
    <property type="molecule type" value="Genomic_DNA"/>
</dbReference>
<sequence>MVHSLSCPVPAAGPVTASIDTAAVTELMADQVRDRIPALGTLAEEDRRSILRSLRLVLERAAQLAPARSWPSADKDFFTSFARRCAKGGLQFNEIITMVHTALWTMLSHFWENVSPCDHAVLPELHRWAGENVRTVLAWTTDGFRDAVRLTKDDAKALLAESVLRGGGDPTLAASTGLRLAERYRVLAVASDVVESARRVRQAFAAVPDVLVCPWGGAIVALCPADVETDTERLARTVRGAFPPNSVAVAAVGPVEARGAGAAGTQAHEHALLAKAVGMTDRVVGADDVLVERLLTANRDLAGRLADLIRPLAEHPSLLNTLESLYRNDLDRTATAGRLAIHRRTLAYRLDRVTELIGISPTSVRGVQLLTTALTAARLRGGFAPTSATDQLGTAC</sequence>
<gene>
    <name evidence="4" type="ORF">ACFFQA_36245</name>
</gene>
<proteinExistence type="inferred from homology"/>
<keyword evidence="5" id="KW-1185">Reference proteome</keyword>
<dbReference type="PANTHER" id="PTHR33744">
    <property type="entry name" value="CARBOHYDRATE DIACID REGULATOR"/>
    <property type="match status" value="1"/>
</dbReference>
<comment type="similarity">
    <text evidence="1">Belongs to the CdaR family.</text>
</comment>
<evidence type="ECO:0000313" key="5">
    <source>
        <dbReference type="Proteomes" id="UP001589693"/>
    </source>
</evidence>
<dbReference type="Gene3D" id="1.10.10.2840">
    <property type="entry name" value="PucR C-terminal helix-turn-helix domain"/>
    <property type="match status" value="1"/>
</dbReference>
<dbReference type="PANTHER" id="PTHR33744:SF7">
    <property type="entry name" value="PUCR FAMILY TRANSCRIPTIONAL REGULATOR"/>
    <property type="match status" value="1"/>
</dbReference>
<dbReference type="RefSeq" id="WP_377862332.1">
    <property type="nucleotide sequence ID" value="NZ_JBHLZU010000034.1"/>
</dbReference>
<evidence type="ECO:0000259" key="3">
    <source>
        <dbReference type="Pfam" id="PF17853"/>
    </source>
</evidence>
<accession>A0ABV6A8E3</accession>
<reference evidence="4 5" key="1">
    <citation type="submission" date="2024-09" db="EMBL/GenBank/DDBJ databases">
        <authorList>
            <person name="Sun Q."/>
            <person name="Mori K."/>
        </authorList>
    </citation>
    <scope>NUCLEOTIDE SEQUENCE [LARGE SCALE GENOMIC DNA]</scope>
    <source>
        <strain evidence="4 5">TBRC 7907</strain>
    </source>
</reference>
<dbReference type="InterPro" id="IPR042070">
    <property type="entry name" value="PucR_C-HTH_sf"/>
</dbReference>
<dbReference type="Proteomes" id="UP001589693">
    <property type="component" value="Unassembled WGS sequence"/>
</dbReference>